<feature type="transmembrane region" description="Helical" evidence="6">
    <location>
        <begin position="274"/>
        <end position="293"/>
    </location>
</feature>
<dbReference type="PATRIC" id="fig|1280954.3.peg.3498"/>
<proteinExistence type="predicted"/>
<dbReference type="PANTHER" id="PTHR23505">
    <property type="entry name" value="SPINSTER"/>
    <property type="match status" value="1"/>
</dbReference>
<feature type="transmembrane region" description="Helical" evidence="6">
    <location>
        <begin position="16"/>
        <end position="42"/>
    </location>
</feature>
<comment type="subcellular location">
    <subcellularLocation>
        <location evidence="1">Membrane</location>
        <topology evidence="1">Multi-pass membrane protein</topology>
    </subcellularLocation>
</comment>
<evidence type="ECO:0000256" key="3">
    <source>
        <dbReference type="ARBA" id="ARBA00022692"/>
    </source>
</evidence>
<dbReference type="SUPFAM" id="SSF103473">
    <property type="entry name" value="MFS general substrate transporter"/>
    <property type="match status" value="1"/>
</dbReference>
<organism evidence="8 9">
    <name type="scientific">Hyphomonas polymorpha PS728</name>
    <dbReference type="NCBI Taxonomy" id="1280954"/>
    <lineage>
        <taxon>Bacteria</taxon>
        <taxon>Pseudomonadati</taxon>
        <taxon>Pseudomonadota</taxon>
        <taxon>Alphaproteobacteria</taxon>
        <taxon>Hyphomonadales</taxon>
        <taxon>Hyphomonadaceae</taxon>
        <taxon>Hyphomonas</taxon>
    </lineage>
</organism>
<evidence type="ECO:0000259" key="7">
    <source>
        <dbReference type="PROSITE" id="PS50850"/>
    </source>
</evidence>
<dbReference type="RefSeq" id="WP_051612772.1">
    <property type="nucleotide sequence ID" value="NZ_ARYM01000029.1"/>
</dbReference>
<name>A0A062VC47_9PROT</name>
<feature type="transmembrane region" description="Helical" evidence="6">
    <location>
        <begin position="305"/>
        <end position="329"/>
    </location>
</feature>
<feature type="transmembrane region" description="Helical" evidence="6">
    <location>
        <begin position="236"/>
        <end position="259"/>
    </location>
</feature>
<dbReference type="EMBL" id="ARYM01000029">
    <property type="protein sequence ID" value="KCZ96933.1"/>
    <property type="molecule type" value="Genomic_DNA"/>
</dbReference>
<dbReference type="InterPro" id="IPR036259">
    <property type="entry name" value="MFS_trans_sf"/>
</dbReference>
<feature type="transmembrane region" description="Helical" evidence="6">
    <location>
        <begin position="408"/>
        <end position="428"/>
    </location>
</feature>
<evidence type="ECO:0000256" key="2">
    <source>
        <dbReference type="ARBA" id="ARBA00022448"/>
    </source>
</evidence>
<dbReference type="OrthoDB" id="7400989at2"/>
<dbReference type="InterPro" id="IPR044770">
    <property type="entry name" value="MFS_spinster-like"/>
</dbReference>
<accession>A0A062VC47</accession>
<feature type="transmembrane region" description="Helical" evidence="6">
    <location>
        <begin position="188"/>
        <end position="208"/>
    </location>
</feature>
<feature type="transmembrane region" description="Helical" evidence="6">
    <location>
        <begin position="368"/>
        <end position="388"/>
    </location>
</feature>
<dbReference type="PROSITE" id="PS50850">
    <property type="entry name" value="MFS"/>
    <property type="match status" value="1"/>
</dbReference>
<dbReference type="GO" id="GO:0016020">
    <property type="term" value="C:membrane"/>
    <property type="evidence" value="ECO:0007669"/>
    <property type="project" value="UniProtKB-SubCell"/>
</dbReference>
<feature type="transmembrane region" description="Helical" evidence="6">
    <location>
        <begin position="335"/>
        <end position="356"/>
    </location>
</feature>
<evidence type="ECO:0000256" key="4">
    <source>
        <dbReference type="ARBA" id="ARBA00022989"/>
    </source>
</evidence>
<evidence type="ECO:0000256" key="6">
    <source>
        <dbReference type="SAM" id="Phobius"/>
    </source>
</evidence>
<dbReference type="InterPro" id="IPR011701">
    <property type="entry name" value="MFS"/>
</dbReference>
<comment type="caution">
    <text evidence="8">The sequence shown here is derived from an EMBL/GenBank/DDBJ whole genome shotgun (WGS) entry which is preliminary data.</text>
</comment>
<feature type="domain" description="Major facilitator superfamily (MFS) profile" evidence="7">
    <location>
        <begin position="20"/>
        <end position="434"/>
    </location>
</feature>
<gene>
    <name evidence="8" type="ORF">HPO_17330</name>
</gene>
<evidence type="ECO:0000313" key="8">
    <source>
        <dbReference type="EMBL" id="KCZ96933.1"/>
    </source>
</evidence>
<feature type="transmembrane region" description="Helical" evidence="6">
    <location>
        <begin position="85"/>
        <end position="114"/>
    </location>
</feature>
<dbReference type="Gene3D" id="1.20.1250.20">
    <property type="entry name" value="MFS general substrate transporter like domains"/>
    <property type="match status" value="1"/>
</dbReference>
<dbReference type="GO" id="GO:0022857">
    <property type="term" value="F:transmembrane transporter activity"/>
    <property type="evidence" value="ECO:0007669"/>
    <property type="project" value="InterPro"/>
</dbReference>
<dbReference type="Pfam" id="PF07690">
    <property type="entry name" value="MFS_1"/>
    <property type="match status" value="1"/>
</dbReference>
<dbReference type="AlphaFoldDB" id="A0A062VC47"/>
<dbReference type="InterPro" id="IPR020846">
    <property type="entry name" value="MFS_dom"/>
</dbReference>
<keyword evidence="9" id="KW-1185">Reference proteome</keyword>
<reference evidence="8 9" key="1">
    <citation type="journal article" date="2014" name="Antonie Van Leeuwenhoek">
        <title>Hyphomonas beringensis sp. nov. and Hyphomonas chukchiensis sp. nov., isolated from surface seawater of the Bering Sea and Chukchi Sea.</title>
        <authorList>
            <person name="Li C."/>
            <person name="Lai Q."/>
            <person name="Li G."/>
            <person name="Dong C."/>
            <person name="Wang J."/>
            <person name="Liao Y."/>
            <person name="Shao Z."/>
        </authorList>
    </citation>
    <scope>NUCLEOTIDE SEQUENCE [LARGE SCALE GENOMIC DNA]</scope>
    <source>
        <strain evidence="8 9">PS728</strain>
    </source>
</reference>
<dbReference type="PANTHER" id="PTHR23505:SF79">
    <property type="entry name" value="PROTEIN SPINSTER"/>
    <property type="match status" value="1"/>
</dbReference>
<sequence length="440" mass="46228">MNSRNLTAGAASAGWIAWWGLFLLALLYILSFVDRFILALLVQPIKLEFGASDAQMALLFGTTFALFYAVFGLPLARYADTGNRVLLIMAGVLVWSIATIGSAFAGSFAILLLLRVGVAVGEATLTPAAYSLIGDMFPPRHRVLAASIYTAAGMAGAGGSYIIGGLIISAIAARPELTAATALQDWQIVLVLVGLPGIVVALLFGLTVGRRSRRTAGRAPATSLKDVWAYFWQNRLLIFGLFGGAGFAQAIGYTVFGWIPEVLRREYSWPIENAGFAVGTMGVLAGSLGTILVPQVSRFLQVKGLPSAFGVTSLASVILGGALAMIALLQPDGATLVWVLGIGLFFITGATSNIIVSTQEIIPQDRRGLAVAVFLLSITALGLGLGPYSAAFISGLLPEAASQMRHAMILTFLLAAILSSACFILSMFHRAAPEGEVQDA</sequence>
<keyword evidence="4 6" id="KW-1133">Transmembrane helix</keyword>
<evidence type="ECO:0000256" key="5">
    <source>
        <dbReference type="ARBA" id="ARBA00023136"/>
    </source>
</evidence>
<feature type="transmembrane region" description="Helical" evidence="6">
    <location>
        <begin position="54"/>
        <end position="73"/>
    </location>
</feature>
<feature type="transmembrane region" description="Helical" evidence="6">
    <location>
        <begin position="143"/>
        <end position="168"/>
    </location>
</feature>
<dbReference type="eggNOG" id="COG2271">
    <property type="taxonomic scope" value="Bacteria"/>
</dbReference>
<evidence type="ECO:0000313" key="9">
    <source>
        <dbReference type="Proteomes" id="UP000027100"/>
    </source>
</evidence>
<keyword evidence="3 6" id="KW-0812">Transmembrane</keyword>
<evidence type="ECO:0000256" key="1">
    <source>
        <dbReference type="ARBA" id="ARBA00004141"/>
    </source>
</evidence>
<keyword evidence="2" id="KW-0813">Transport</keyword>
<keyword evidence="5 6" id="KW-0472">Membrane</keyword>
<protein>
    <submittedName>
        <fullName evidence="8">Major facilitator superfamily transporter</fullName>
    </submittedName>
</protein>
<dbReference type="Proteomes" id="UP000027100">
    <property type="component" value="Unassembled WGS sequence"/>
</dbReference>